<dbReference type="FunFam" id="3.30.70.3400:FF:000003">
    <property type="entry name" value="Preprotein translocase subunit SecD"/>
    <property type="match status" value="1"/>
</dbReference>
<comment type="function">
    <text evidence="11">Part of the Sec protein translocase complex. Interacts with the SecYEG preprotein conducting channel. SecDF uses the proton motive force (PMF) to complete protein translocation after the ATP-dependent function of SecA.</text>
</comment>
<comment type="caution">
    <text evidence="11">Lacks conserved residue(s) required for the propagation of feature annotation.</text>
</comment>
<dbReference type="InterPro" id="IPR048634">
    <property type="entry name" value="SecD_SecF_C"/>
</dbReference>
<dbReference type="InterPro" id="IPR055344">
    <property type="entry name" value="SecD_SecF_C_bact"/>
</dbReference>
<accession>A0A6H1UD98</accession>
<dbReference type="Proteomes" id="UP000501602">
    <property type="component" value="Chromosome"/>
</dbReference>
<dbReference type="Pfam" id="PF22599">
    <property type="entry name" value="SecDF_P1_head"/>
    <property type="match status" value="1"/>
</dbReference>
<dbReference type="Pfam" id="PF21760">
    <property type="entry name" value="SecD_1st"/>
    <property type="match status" value="1"/>
</dbReference>
<dbReference type="InterPro" id="IPR054384">
    <property type="entry name" value="SecDF_P1_head"/>
</dbReference>
<name>A0A6H1UD98_9GAMM</name>
<dbReference type="Pfam" id="PF07549">
    <property type="entry name" value="Sec_GG"/>
    <property type="match status" value="1"/>
</dbReference>
<keyword evidence="7 11" id="KW-0811">Translocation</keyword>
<dbReference type="PANTHER" id="PTHR30081:SF1">
    <property type="entry name" value="PROTEIN TRANSLOCASE SUBUNIT SECD"/>
    <property type="match status" value="1"/>
</dbReference>
<evidence type="ECO:0000259" key="15">
    <source>
        <dbReference type="Pfam" id="PF22599"/>
    </source>
</evidence>
<evidence type="ECO:0000259" key="13">
    <source>
        <dbReference type="Pfam" id="PF13721"/>
    </source>
</evidence>
<organism evidence="16 17">
    <name type="scientific">Ferrimonas lipolytica</name>
    <dbReference type="NCBI Taxonomy" id="2724191"/>
    <lineage>
        <taxon>Bacteria</taxon>
        <taxon>Pseudomonadati</taxon>
        <taxon>Pseudomonadota</taxon>
        <taxon>Gammaproteobacteria</taxon>
        <taxon>Alteromonadales</taxon>
        <taxon>Ferrimonadaceae</taxon>
        <taxon>Ferrimonas</taxon>
    </lineage>
</organism>
<feature type="transmembrane region" description="Helical" evidence="11">
    <location>
        <begin position="576"/>
        <end position="600"/>
    </location>
</feature>
<keyword evidence="17" id="KW-1185">Reference proteome</keyword>
<evidence type="ECO:0000256" key="2">
    <source>
        <dbReference type="ARBA" id="ARBA00022448"/>
    </source>
</evidence>
<evidence type="ECO:0000256" key="11">
    <source>
        <dbReference type="HAMAP-Rule" id="MF_01463"/>
    </source>
</evidence>
<feature type="domain" description="SecDF P1 head subdomain" evidence="15">
    <location>
        <begin position="303"/>
        <end position="430"/>
    </location>
</feature>
<keyword evidence="8 11" id="KW-0472">Membrane</keyword>
<evidence type="ECO:0000256" key="3">
    <source>
        <dbReference type="ARBA" id="ARBA00022475"/>
    </source>
</evidence>
<evidence type="ECO:0000259" key="14">
    <source>
        <dbReference type="Pfam" id="PF21760"/>
    </source>
</evidence>
<dbReference type="Gene3D" id="3.30.70.3400">
    <property type="match status" value="2"/>
</dbReference>
<comment type="subcellular location">
    <subcellularLocation>
        <location evidence="1 11">Cell membrane</location>
        <topology evidence="1 11">Multi-pass membrane protein</topology>
    </subcellularLocation>
</comment>
<dbReference type="AlphaFoldDB" id="A0A6H1UD98"/>
<feature type="transmembrane region" description="Helical" evidence="11">
    <location>
        <begin position="502"/>
        <end position="524"/>
    </location>
</feature>
<dbReference type="FunFam" id="1.20.1640.10:FF:000004">
    <property type="entry name" value="Protein translocase subunit SecD"/>
    <property type="match status" value="1"/>
</dbReference>
<feature type="transmembrane region" description="Helical" evidence="11">
    <location>
        <begin position="545"/>
        <end position="570"/>
    </location>
</feature>
<dbReference type="InterPro" id="IPR027398">
    <property type="entry name" value="SecD-TM"/>
</dbReference>
<dbReference type="Gene3D" id="1.20.1640.10">
    <property type="entry name" value="Multidrug efflux transporter AcrB transmembrane domain"/>
    <property type="match status" value="1"/>
</dbReference>
<evidence type="ECO:0000256" key="6">
    <source>
        <dbReference type="ARBA" id="ARBA00022989"/>
    </source>
</evidence>
<dbReference type="GO" id="GO:0005886">
    <property type="term" value="C:plasma membrane"/>
    <property type="evidence" value="ECO:0007669"/>
    <property type="project" value="UniProtKB-SubCell"/>
</dbReference>
<dbReference type="InterPro" id="IPR048631">
    <property type="entry name" value="SecD_1st"/>
</dbReference>
<dbReference type="InterPro" id="IPR001036">
    <property type="entry name" value="Acrflvin-R"/>
</dbReference>
<evidence type="ECO:0000256" key="7">
    <source>
        <dbReference type="ARBA" id="ARBA00023010"/>
    </source>
</evidence>
<dbReference type="NCBIfam" id="TIGR01129">
    <property type="entry name" value="secD"/>
    <property type="match status" value="1"/>
</dbReference>
<dbReference type="GO" id="GO:0006605">
    <property type="term" value="P:protein targeting"/>
    <property type="evidence" value="ECO:0007669"/>
    <property type="project" value="UniProtKB-UniRule"/>
</dbReference>
<dbReference type="HAMAP" id="MF_01463_B">
    <property type="entry name" value="SecD_B"/>
    <property type="match status" value="1"/>
</dbReference>
<evidence type="ECO:0000256" key="4">
    <source>
        <dbReference type="ARBA" id="ARBA00022692"/>
    </source>
</evidence>
<evidence type="ECO:0000256" key="1">
    <source>
        <dbReference type="ARBA" id="ARBA00004651"/>
    </source>
</evidence>
<reference evidence="16 17" key="1">
    <citation type="submission" date="2020-04" db="EMBL/GenBank/DDBJ databases">
        <title>Ferrimonas sp. S7 isolated from sea water.</title>
        <authorList>
            <person name="Bae S.S."/>
            <person name="Baek K."/>
        </authorList>
    </citation>
    <scope>NUCLEOTIDE SEQUENCE [LARGE SCALE GENOMIC DNA]</scope>
    <source>
        <strain evidence="16 17">S7</strain>
    </source>
</reference>
<gene>
    <name evidence="11 16" type="primary">secD</name>
    <name evidence="16" type="ORF">HER31_09045</name>
</gene>
<feature type="transmembrane region" description="Helical" evidence="11">
    <location>
        <begin position="454"/>
        <end position="471"/>
    </location>
</feature>
<keyword evidence="2 11" id="KW-0813">Transport</keyword>
<dbReference type="InterPro" id="IPR022646">
    <property type="entry name" value="SecD/SecF_CS"/>
</dbReference>
<dbReference type="SUPFAM" id="SSF82866">
    <property type="entry name" value="Multidrug efflux transporter AcrB transmembrane domain"/>
    <property type="match status" value="1"/>
</dbReference>
<keyword evidence="4 11" id="KW-0812">Transmembrane</keyword>
<dbReference type="Pfam" id="PF02355">
    <property type="entry name" value="SecD_SecF_C"/>
    <property type="match status" value="1"/>
</dbReference>
<feature type="domain" description="Protein translocase subunit SecDF P1" evidence="14">
    <location>
        <begin position="227"/>
        <end position="284"/>
    </location>
</feature>
<keyword evidence="5 11" id="KW-0653">Protein transport</keyword>
<evidence type="ECO:0000256" key="8">
    <source>
        <dbReference type="ARBA" id="ARBA00023136"/>
    </source>
</evidence>
<protein>
    <recommendedName>
        <fullName evidence="10 11">Protein translocase subunit SecD</fullName>
    </recommendedName>
</protein>
<dbReference type="Pfam" id="PF13721">
    <property type="entry name" value="SecD-TM1"/>
    <property type="match status" value="1"/>
</dbReference>
<dbReference type="InterPro" id="IPR005791">
    <property type="entry name" value="SecD"/>
</dbReference>
<dbReference type="GO" id="GO:0043952">
    <property type="term" value="P:protein transport by the Sec complex"/>
    <property type="evidence" value="ECO:0007669"/>
    <property type="project" value="UniProtKB-UniRule"/>
</dbReference>
<dbReference type="NCBIfam" id="TIGR00916">
    <property type="entry name" value="2A0604s01"/>
    <property type="match status" value="1"/>
</dbReference>
<evidence type="ECO:0000259" key="12">
    <source>
        <dbReference type="Pfam" id="PF02355"/>
    </source>
</evidence>
<dbReference type="PRINTS" id="PR00702">
    <property type="entry name" value="ACRIFLAVINRP"/>
</dbReference>
<dbReference type="GO" id="GO:0065002">
    <property type="term" value="P:intracellular protein transmembrane transport"/>
    <property type="evidence" value="ECO:0007669"/>
    <property type="project" value="UniProtKB-UniRule"/>
</dbReference>
<evidence type="ECO:0000313" key="16">
    <source>
        <dbReference type="EMBL" id="QIZ77014.1"/>
    </source>
</evidence>
<sequence length="614" mass="66355">MLNKYPMWKNLMVVFILAIGLLYALPNVYGEDPAVQISAGRNATVSATTVDQVRDALEQAGIASKSVVMENGLVEVRFNNVEDQGRGKELVAAQLGDDYIVAINLAAATPEWLKSLGGTPMKLGLDLRGGVNFLMEVDMNEAINKQQEQIVADFRSQLREERLRYSGVRIAPTGVEVRFRQEDIAEKAKAHLQGLHQNLIFSDRDSTSFVASFTEPYLKEVQEYALTQNITILRNRVNELGVAEPVVQRQGADRITVELPGVQDTARAKEILGATATLEFRALAENADVNAAMRGIVPPDAKLYNDRDGRPVILKQAVILTGDHITGAKSGYSETSQPQVNIDLDAVGGNKMADFTKDMIGKGMATVFIEYKPTGERDADGRPTFDKIEEVINVATIQARLGRSFRITGIDSPAEAQNLALLLRAGALIAPITIVQERTIGPSLGQENIDNGKAALLYGMLAVVLFMAVYYRKFGVISVVALAGNIILMVGIMSMIPGATLTMPGIAGIVLTVGMAVDGNVLIFERIREEIRAGRSVQQAINEGYANAFSTIADANITTLITALILFSVGTGPVKGFAVTLMIGIATSMFTSIIGTRAVVNALWGGKRMKKLDI</sequence>
<dbReference type="InterPro" id="IPR022813">
    <property type="entry name" value="SecD/SecF_arch_bac"/>
</dbReference>
<evidence type="ECO:0000256" key="9">
    <source>
        <dbReference type="ARBA" id="ARBA00060774"/>
    </source>
</evidence>
<feature type="domain" description="Protein export membrane protein SecD/SecF C-terminal" evidence="12">
    <location>
        <begin position="432"/>
        <end position="598"/>
    </location>
</feature>
<dbReference type="KEGG" id="fes:HER31_09045"/>
<dbReference type="Gene3D" id="3.30.1360.200">
    <property type="match status" value="1"/>
</dbReference>
<keyword evidence="6 11" id="KW-1133">Transmembrane helix</keyword>
<dbReference type="GO" id="GO:0015450">
    <property type="term" value="F:protein-transporting ATPase activity"/>
    <property type="evidence" value="ECO:0007669"/>
    <property type="project" value="InterPro"/>
</dbReference>
<feature type="domain" description="SecD export protein N-terminal TM" evidence="13">
    <location>
        <begin position="2"/>
        <end position="103"/>
    </location>
</feature>
<evidence type="ECO:0000256" key="5">
    <source>
        <dbReference type="ARBA" id="ARBA00022927"/>
    </source>
</evidence>
<keyword evidence="3 11" id="KW-1003">Cell membrane</keyword>
<feature type="transmembrane region" description="Helical" evidence="11">
    <location>
        <begin position="476"/>
        <end position="496"/>
    </location>
</feature>
<proteinExistence type="inferred from homology"/>
<dbReference type="FunFam" id="3.30.1360.200:FF:000001">
    <property type="entry name" value="Protein translocase subunit SecD"/>
    <property type="match status" value="1"/>
</dbReference>
<comment type="similarity">
    <text evidence="9 11">Belongs to the SecD/SecF family. SecD subfamily.</text>
</comment>
<evidence type="ECO:0000313" key="17">
    <source>
        <dbReference type="Proteomes" id="UP000501602"/>
    </source>
</evidence>
<evidence type="ECO:0000256" key="10">
    <source>
        <dbReference type="ARBA" id="ARBA00068220"/>
    </source>
</evidence>
<dbReference type="PANTHER" id="PTHR30081">
    <property type="entry name" value="PROTEIN-EXPORT MEMBRANE PROTEIN SEC"/>
    <property type="match status" value="1"/>
</dbReference>
<dbReference type="EMBL" id="CP051180">
    <property type="protein sequence ID" value="QIZ77014.1"/>
    <property type="molecule type" value="Genomic_DNA"/>
</dbReference>
<comment type="subunit">
    <text evidence="11">Forms a complex with SecF. Part of the essential Sec protein translocation apparatus which comprises SecA, SecYEG and auxiliary proteins SecDF-YajC and YidC.</text>
</comment>
<dbReference type="RefSeq" id="WP_168660275.1">
    <property type="nucleotide sequence ID" value="NZ_CP051180.1"/>
</dbReference>